<reference evidence="5" key="1">
    <citation type="submission" date="2025-08" db="UniProtKB">
        <authorList>
            <consortium name="RefSeq"/>
        </authorList>
    </citation>
    <scope>IDENTIFICATION</scope>
    <source>
        <strain evidence="5">15112-1751.03</strain>
        <tissue evidence="5">Whole Adult</tissue>
    </source>
</reference>
<dbReference type="OrthoDB" id="409763at2759"/>
<gene>
    <name evidence="5" type="primary">LOC117566394</name>
</gene>
<keyword evidence="2" id="KW-0576">Peroxisome</keyword>
<dbReference type="InterPro" id="IPR014748">
    <property type="entry name" value="Enoyl-CoA_hydra_C"/>
</dbReference>
<organism evidence="4 5">
    <name type="scientific">Drosophila albomicans</name>
    <name type="common">Fruit fly</name>
    <dbReference type="NCBI Taxonomy" id="7291"/>
    <lineage>
        <taxon>Eukaryota</taxon>
        <taxon>Metazoa</taxon>
        <taxon>Ecdysozoa</taxon>
        <taxon>Arthropoda</taxon>
        <taxon>Hexapoda</taxon>
        <taxon>Insecta</taxon>
        <taxon>Pterygota</taxon>
        <taxon>Neoptera</taxon>
        <taxon>Endopterygota</taxon>
        <taxon>Diptera</taxon>
        <taxon>Brachycera</taxon>
        <taxon>Muscomorpha</taxon>
        <taxon>Ephydroidea</taxon>
        <taxon>Drosophilidae</taxon>
        <taxon>Drosophila</taxon>
    </lineage>
</organism>
<dbReference type="SUPFAM" id="SSF52096">
    <property type="entry name" value="ClpP/crotonase"/>
    <property type="match status" value="1"/>
</dbReference>
<dbReference type="GeneID" id="117566394"/>
<sequence length="260" mass="29647">MSYLNYKALIVQKEGKLLVIKFHNPAKKNCLNRDGYGELTRALTEVNNDDEVTIVVITGVGEYFTAGNELTPIHKINDVEAYIKESNDNFKKMVTSFINCNKLIFTLVNGPSIGIGTTIVALSDVAWCAEEATFLTPFSRLGLVPEACSSFTFPLIMGRSKATEVLVLNEKLSAQEAYHFHFVSRIFKLSELDSVVWPKIREYSELPPTSMRECKRLINFSLRESLKRVNDEECEALYKRFFDDEFIQAIMKFNTRKSKL</sequence>
<evidence type="ECO:0000256" key="1">
    <source>
        <dbReference type="ARBA" id="ARBA00004275"/>
    </source>
</evidence>
<dbReference type="PANTHER" id="PTHR43684">
    <property type="match status" value="1"/>
</dbReference>
<dbReference type="CTD" id="38100"/>
<dbReference type="Gene3D" id="1.10.12.10">
    <property type="entry name" value="Lyase 2-enoyl-coa Hydratase, Chain A, domain 2"/>
    <property type="match status" value="1"/>
</dbReference>
<dbReference type="Pfam" id="PF00378">
    <property type="entry name" value="ECH_1"/>
    <property type="match status" value="1"/>
</dbReference>
<keyword evidence="3 5" id="KW-0413">Isomerase</keyword>
<dbReference type="InterPro" id="IPR001753">
    <property type="entry name" value="Enoyl-CoA_hydra/iso"/>
</dbReference>
<evidence type="ECO:0000313" key="4">
    <source>
        <dbReference type="Proteomes" id="UP000515160"/>
    </source>
</evidence>
<dbReference type="AlphaFoldDB" id="A0A6P8WR47"/>
<proteinExistence type="predicted"/>
<evidence type="ECO:0000256" key="2">
    <source>
        <dbReference type="ARBA" id="ARBA00023140"/>
    </source>
</evidence>
<evidence type="ECO:0000256" key="3">
    <source>
        <dbReference type="ARBA" id="ARBA00023235"/>
    </source>
</evidence>
<name>A0A6P8WR47_DROAB</name>
<keyword evidence="4" id="KW-1185">Reference proteome</keyword>
<protein>
    <submittedName>
        <fullName evidence="5">Enoyl-CoA delta isomerase 2</fullName>
    </submittedName>
</protein>
<dbReference type="RefSeq" id="XP_034101793.1">
    <property type="nucleotide sequence ID" value="XM_034245902.2"/>
</dbReference>
<dbReference type="Gene3D" id="3.90.226.10">
    <property type="entry name" value="2-enoyl-CoA Hydratase, Chain A, domain 1"/>
    <property type="match status" value="1"/>
</dbReference>
<dbReference type="CDD" id="cd06558">
    <property type="entry name" value="crotonase-like"/>
    <property type="match status" value="1"/>
</dbReference>
<dbReference type="PANTHER" id="PTHR43684:SF1">
    <property type="entry name" value="ENOYL-COA DELTA ISOMERASE 2"/>
    <property type="match status" value="1"/>
</dbReference>
<dbReference type="GO" id="GO:0004165">
    <property type="term" value="F:delta(3)-delta(2)-enoyl-CoA isomerase activity"/>
    <property type="evidence" value="ECO:0007669"/>
    <property type="project" value="UniProtKB-ARBA"/>
</dbReference>
<dbReference type="GO" id="GO:0005777">
    <property type="term" value="C:peroxisome"/>
    <property type="evidence" value="ECO:0007669"/>
    <property type="project" value="UniProtKB-SubCell"/>
</dbReference>
<dbReference type="InterPro" id="IPR051053">
    <property type="entry name" value="ECH/Chromodomain_protein"/>
</dbReference>
<accession>A0A6P8WR47</accession>
<evidence type="ECO:0000313" key="5">
    <source>
        <dbReference type="RefSeq" id="XP_034101793.1"/>
    </source>
</evidence>
<dbReference type="InterPro" id="IPR029045">
    <property type="entry name" value="ClpP/crotonase-like_dom_sf"/>
</dbReference>
<dbReference type="Proteomes" id="UP000515160">
    <property type="component" value="Chromosome 3"/>
</dbReference>
<comment type="subcellular location">
    <subcellularLocation>
        <location evidence="1">Peroxisome</location>
    </subcellularLocation>
</comment>